<accession>A0AAD1U3I7</accession>
<dbReference type="EMBL" id="CAMPGE010002669">
    <property type="protein sequence ID" value="CAI2361480.1"/>
    <property type="molecule type" value="Genomic_DNA"/>
</dbReference>
<dbReference type="AlphaFoldDB" id="A0AAD1U3I7"/>
<organism evidence="2 3">
    <name type="scientific">Euplotes crassus</name>
    <dbReference type="NCBI Taxonomy" id="5936"/>
    <lineage>
        <taxon>Eukaryota</taxon>
        <taxon>Sar</taxon>
        <taxon>Alveolata</taxon>
        <taxon>Ciliophora</taxon>
        <taxon>Intramacronucleata</taxon>
        <taxon>Spirotrichea</taxon>
        <taxon>Hypotrichia</taxon>
        <taxon>Euplotida</taxon>
        <taxon>Euplotidae</taxon>
        <taxon>Moneuplotes</taxon>
    </lineage>
</organism>
<feature type="transmembrane region" description="Helical" evidence="1">
    <location>
        <begin position="39"/>
        <end position="60"/>
    </location>
</feature>
<feature type="transmembrane region" description="Helical" evidence="1">
    <location>
        <begin position="12"/>
        <end position="33"/>
    </location>
</feature>
<keyword evidence="1" id="KW-0472">Membrane</keyword>
<evidence type="ECO:0000313" key="3">
    <source>
        <dbReference type="Proteomes" id="UP001295684"/>
    </source>
</evidence>
<dbReference type="Proteomes" id="UP001295684">
    <property type="component" value="Unassembled WGS sequence"/>
</dbReference>
<reference evidence="2" key="1">
    <citation type="submission" date="2023-07" db="EMBL/GenBank/DDBJ databases">
        <authorList>
            <consortium name="AG Swart"/>
            <person name="Singh M."/>
            <person name="Singh A."/>
            <person name="Seah K."/>
            <person name="Emmerich C."/>
        </authorList>
    </citation>
    <scope>NUCLEOTIDE SEQUENCE</scope>
    <source>
        <strain evidence="2">DP1</strain>
    </source>
</reference>
<gene>
    <name evidence="2" type="ORF">ECRASSUSDP1_LOCUS2791</name>
</gene>
<keyword evidence="1" id="KW-1133">Transmembrane helix</keyword>
<evidence type="ECO:0000313" key="2">
    <source>
        <dbReference type="EMBL" id="CAI2361480.1"/>
    </source>
</evidence>
<evidence type="ECO:0000256" key="1">
    <source>
        <dbReference type="SAM" id="Phobius"/>
    </source>
</evidence>
<proteinExistence type="predicted"/>
<name>A0AAD1U3I7_EUPCR</name>
<protein>
    <submittedName>
        <fullName evidence="2">Uncharacterized protein</fullName>
    </submittedName>
</protein>
<keyword evidence="3" id="KW-1185">Reference proteome</keyword>
<keyword evidence="1" id="KW-0812">Transmembrane</keyword>
<sequence>MLKLILRMDSLYFLLYSGIHSRAFLSLFCLVKVPSGFRLLFLRCVFLSLILFCISLTLFFKRVEVLALPLDKELVHVELIEDSEE</sequence>
<comment type="caution">
    <text evidence="2">The sequence shown here is derived from an EMBL/GenBank/DDBJ whole genome shotgun (WGS) entry which is preliminary data.</text>
</comment>